<evidence type="ECO:0000256" key="2">
    <source>
        <dbReference type="SAM" id="SignalP"/>
    </source>
</evidence>
<dbReference type="AlphaFoldDB" id="A0AA36DHJ0"/>
<organism evidence="3 4">
    <name type="scientific">Mesorhabditis spiculigera</name>
    <dbReference type="NCBI Taxonomy" id="96644"/>
    <lineage>
        <taxon>Eukaryota</taxon>
        <taxon>Metazoa</taxon>
        <taxon>Ecdysozoa</taxon>
        <taxon>Nematoda</taxon>
        <taxon>Chromadorea</taxon>
        <taxon>Rhabditida</taxon>
        <taxon>Rhabditina</taxon>
        <taxon>Rhabditomorpha</taxon>
        <taxon>Rhabditoidea</taxon>
        <taxon>Rhabditidae</taxon>
        <taxon>Mesorhabditinae</taxon>
        <taxon>Mesorhabditis</taxon>
    </lineage>
</organism>
<keyword evidence="2" id="KW-0732">Signal</keyword>
<evidence type="ECO:0000313" key="3">
    <source>
        <dbReference type="EMBL" id="CAJ0586289.1"/>
    </source>
</evidence>
<evidence type="ECO:0000256" key="1">
    <source>
        <dbReference type="SAM" id="MobiDB-lite"/>
    </source>
</evidence>
<feature type="region of interest" description="Disordered" evidence="1">
    <location>
        <begin position="128"/>
        <end position="238"/>
    </location>
</feature>
<comment type="caution">
    <text evidence="3">The sequence shown here is derived from an EMBL/GenBank/DDBJ whole genome shotgun (WGS) entry which is preliminary data.</text>
</comment>
<name>A0AA36DHJ0_9BILA</name>
<keyword evidence="4" id="KW-1185">Reference proteome</keyword>
<dbReference type="Proteomes" id="UP001177023">
    <property type="component" value="Unassembled WGS sequence"/>
</dbReference>
<reference evidence="3" key="1">
    <citation type="submission" date="2023-06" db="EMBL/GenBank/DDBJ databases">
        <authorList>
            <person name="Delattre M."/>
        </authorList>
    </citation>
    <scope>NUCLEOTIDE SEQUENCE</scope>
    <source>
        <strain evidence="3">AF72</strain>
    </source>
</reference>
<proteinExistence type="predicted"/>
<feature type="non-terminal residue" evidence="3">
    <location>
        <position position="1"/>
    </location>
</feature>
<feature type="chain" id="PRO_5041405181" evidence="2">
    <location>
        <begin position="19"/>
        <end position="292"/>
    </location>
</feature>
<feature type="compositionally biased region" description="Basic and acidic residues" evidence="1">
    <location>
        <begin position="174"/>
        <end position="184"/>
    </location>
</feature>
<gene>
    <name evidence="3" type="ORF">MSPICULIGERA_LOCUS24296</name>
</gene>
<dbReference type="EMBL" id="CATQJA010002708">
    <property type="protein sequence ID" value="CAJ0586289.1"/>
    <property type="molecule type" value="Genomic_DNA"/>
</dbReference>
<feature type="signal peptide" evidence="2">
    <location>
        <begin position="1"/>
        <end position="18"/>
    </location>
</feature>
<feature type="compositionally biased region" description="Basic residues" evidence="1">
    <location>
        <begin position="137"/>
        <end position="149"/>
    </location>
</feature>
<feature type="region of interest" description="Disordered" evidence="1">
    <location>
        <begin position="45"/>
        <end position="66"/>
    </location>
</feature>
<evidence type="ECO:0000313" key="4">
    <source>
        <dbReference type="Proteomes" id="UP001177023"/>
    </source>
</evidence>
<accession>A0AA36DHJ0</accession>
<sequence length="292" mass="32200">MLLIFVVLLGLCFVPSRQEEYETSTTGSYSEHHVYGHHMEYSVQMGPQTDGKARDDGSDESTNNLENDLKEKYPHFSTEMDELMREESEHLLHRVFQKFPIFDDAFFEANPLPSRECKTTLIPDIEVSREAVQTRSGRTKKGGSGKIKRSTSTASEKKSKKTKSQGAVDSGRSAAERGHKDAKMSKCPVGDSGNSGKEKKKKKSGGAGGGEPIDQDNDTQDSLISPINPSKDPGVSGGRIKKTMAMTVFEKVDAPMSPAVTHVERITPPSTSQRLAVIFFNVFRFPWVLIGV</sequence>
<protein>
    <submittedName>
        <fullName evidence="3">Uncharacterized protein</fullName>
    </submittedName>
</protein>